<dbReference type="NCBIfam" id="TIGR01733">
    <property type="entry name" value="AA-adenyl-dom"/>
    <property type="match status" value="1"/>
</dbReference>
<dbReference type="Gene3D" id="3.40.50.720">
    <property type="entry name" value="NAD(P)-binding Rossmann-like Domain"/>
    <property type="match status" value="1"/>
</dbReference>
<dbReference type="NCBIfam" id="TIGR01746">
    <property type="entry name" value="Thioester-redct"/>
    <property type="match status" value="1"/>
</dbReference>
<organism evidence="6 7">
    <name type="scientific">Streptomyces lydicus</name>
    <dbReference type="NCBI Taxonomy" id="47763"/>
    <lineage>
        <taxon>Bacteria</taxon>
        <taxon>Bacillati</taxon>
        <taxon>Actinomycetota</taxon>
        <taxon>Actinomycetes</taxon>
        <taxon>Kitasatosporales</taxon>
        <taxon>Streptomycetaceae</taxon>
        <taxon>Streptomyces</taxon>
    </lineage>
</organism>
<evidence type="ECO:0000259" key="4">
    <source>
        <dbReference type="Pfam" id="PF07993"/>
    </source>
</evidence>
<dbReference type="CDD" id="cd05930">
    <property type="entry name" value="A_NRPS"/>
    <property type="match status" value="1"/>
</dbReference>
<dbReference type="InterPro" id="IPR000873">
    <property type="entry name" value="AMP-dep_synth/lig_dom"/>
</dbReference>
<dbReference type="InterPro" id="IPR013120">
    <property type="entry name" value="FAR_NAD-bd"/>
</dbReference>
<dbReference type="Gene3D" id="3.30.300.30">
    <property type="match status" value="1"/>
</dbReference>
<dbReference type="Gene3D" id="1.10.1200.10">
    <property type="entry name" value="ACP-like"/>
    <property type="match status" value="1"/>
</dbReference>
<dbReference type="InterPro" id="IPR025110">
    <property type="entry name" value="AMP-bd_C"/>
</dbReference>
<dbReference type="PROSITE" id="PS00455">
    <property type="entry name" value="AMP_BINDING"/>
    <property type="match status" value="1"/>
</dbReference>
<accession>A0A3Q9KE76</accession>
<dbReference type="PANTHER" id="PTHR44845:SF6">
    <property type="entry name" value="BETA-ALANINE-ACTIVATING ENZYME"/>
    <property type="match status" value="1"/>
</dbReference>
<evidence type="ECO:0000256" key="2">
    <source>
        <dbReference type="ARBA" id="ARBA00022553"/>
    </source>
</evidence>
<reference evidence="6 7" key="1">
    <citation type="submission" date="2018-04" db="EMBL/GenBank/DDBJ databases">
        <title>Complete genome sequences of Streptomyces lydicus strain WYEC and characterization of antagonistic properties of biological control agents.</title>
        <authorList>
            <person name="Mariita R.M."/>
            <person name="Sello J.K."/>
        </authorList>
    </citation>
    <scope>NUCLEOTIDE SEQUENCE [LARGE SCALE GENOMIC DNA]</scope>
    <source>
        <strain evidence="6 7">WYEC 108</strain>
    </source>
</reference>
<sequence length="1028" mass="109715">MNTNTPVAGTWNPAPVPAPPGAALPGLLAHRTACAPHSPAVQDGDRTFSYQELDDWSQSIARALRAHGIRRGDAVAILGARSWEATATMVGVLKAGAVCVPVDVHHPSARTAAMLTDARARLVVALPGHTLAVPADHGPIAWVAFDDLMTTDPGPGRDIPAAADRRPDDCAYILFTSGTTGRPKPVVFPHRAVTRLAAGDNPWCPGPGTRVLQTFGLSFDGSLFETWTSLINGGCLVVAERDVLLDTGRLRSLIRTERITHAFLTTSLFHHAVRTHPAIFGSLDMVLMGGEAMDPDLAATVCVAGRPRHLINGYGPTEGGIMVTAYEVDRVPPSASSIPIGRPVAGSSCYLLRPDGTPAGVEEEAEIYIGGEGLALEYLDRPDETARAFVTHHTPSGDKLRLYRSGDLGLRRADGTLEFRGRTDRQVKVRGFRIELDTVEALLRGHPDVAEAAVLVQGNDGIGKGLAAFVTPADSAGSPDQATLHHYLSGHLPAHALPAPITVLERLPLTVNGKTDHAALRNAAASTVIRRGAEQAAVHHSGDAVADIWAEVLGRQVSDGTGFFAEGGNSLLAAHTVTRTIAALALAPDRFAPLLQSLLATPTLAAFRSATRSAPAVQHGCMEPEFAAQPDFEAEARLEPLPPVAPAPSPQPTRARHILLTGATGFVGAFLLERLLRDTDATLHCPVRAADRPGAMRRVDEAMQRYGLQLTEPDRVHALPADLARPELGLTPAAFGRLADTVDLVLHNAAHVNFLYPYSQLRQANVEAVRTLVRLAGPRRIPFHYVSTTAVLAGSGVGGVRHVDETTPLSHPELLSMGYPETKWVAERMLGHAAGTGLPVTIHRPYEITGHSRTGAWNTTSAICAVFDAIVRMGMAPAVPLPLDLVPVDAVTDAIVGIATQLPYLGGVVHLTNPRPGCLADMVDRMRAAGHRIDEVSYQQWTDALVDHVRAHPTSPIAPFAPLFLTPANQADFSVKEMYFDTVFPEVRRTRTDQLWPSWHTSCPPVDSTMLDSYLSCLKRSGLLLGGA</sequence>
<dbReference type="SUPFAM" id="SSF51735">
    <property type="entry name" value="NAD(P)-binding Rossmann-fold domains"/>
    <property type="match status" value="1"/>
</dbReference>
<keyword evidence="1" id="KW-0596">Phosphopantetheine</keyword>
<dbReference type="Gene3D" id="3.40.50.980">
    <property type="match status" value="2"/>
</dbReference>
<proteinExistence type="predicted"/>
<feature type="domain" description="AMP-dependent synthetase/ligase" evidence="3">
    <location>
        <begin position="30"/>
        <end position="379"/>
    </location>
</feature>
<protein>
    <submittedName>
        <fullName evidence="6">Thioester reductase</fullName>
    </submittedName>
</protein>
<dbReference type="Pfam" id="PF07993">
    <property type="entry name" value="NAD_binding_4"/>
    <property type="match status" value="1"/>
</dbReference>
<dbReference type="InterPro" id="IPR020845">
    <property type="entry name" value="AMP-binding_CS"/>
</dbReference>
<dbReference type="InterPro" id="IPR045851">
    <property type="entry name" value="AMP-bd_C_sf"/>
</dbReference>
<evidence type="ECO:0000313" key="6">
    <source>
        <dbReference type="EMBL" id="AZS75033.1"/>
    </source>
</evidence>
<dbReference type="InterPro" id="IPR010080">
    <property type="entry name" value="Thioester_reductase-like_dom"/>
</dbReference>
<dbReference type="RefSeq" id="WP_127153812.1">
    <property type="nucleotide sequence ID" value="NZ_CP029042.1"/>
</dbReference>
<feature type="domain" description="Thioester reductase (TE)" evidence="4">
    <location>
        <begin position="660"/>
        <end position="895"/>
    </location>
</feature>
<dbReference type="EMBL" id="CP029042">
    <property type="protein sequence ID" value="AZS75033.1"/>
    <property type="molecule type" value="Genomic_DNA"/>
</dbReference>
<evidence type="ECO:0000313" key="7">
    <source>
        <dbReference type="Proteomes" id="UP000275579"/>
    </source>
</evidence>
<dbReference type="InterPro" id="IPR036291">
    <property type="entry name" value="NAD(P)-bd_dom_sf"/>
</dbReference>
<dbReference type="SUPFAM" id="SSF56801">
    <property type="entry name" value="Acetyl-CoA synthetase-like"/>
    <property type="match status" value="1"/>
</dbReference>
<dbReference type="Gene3D" id="2.30.38.10">
    <property type="entry name" value="Luciferase, Domain 3"/>
    <property type="match status" value="1"/>
</dbReference>
<dbReference type="InterPro" id="IPR010071">
    <property type="entry name" value="AA_adenyl_dom"/>
</dbReference>
<evidence type="ECO:0000259" key="3">
    <source>
        <dbReference type="Pfam" id="PF00501"/>
    </source>
</evidence>
<feature type="domain" description="AMP-binding enzyme C-terminal" evidence="5">
    <location>
        <begin position="439"/>
        <end position="514"/>
    </location>
</feature>
<dbReference type="CDD" id="cd05235">
    <property type="entry name" value="SDR_e1"/>
    <property type="match status" value="1"/>
</dbReference>
<gene>
    <name evidence="6" type="ORF">DDE74_32610</name>
</gene>
<dbReference type="Pfam" id="PF00501">
    <property type="entry name" value="AMP-binding"/>
    <property type="match status" value="1"/>
</dbReference>
<evidence type="ECO:0000256" key="1">
    <source>
        <dbReference type="ARBA" id="ARBA00022450"/>
    </source>
</evidence>
<name>A0A3Q9KE76_9ACTN</name>
<dbReference type="InterPro" id="IPR036736">
    <property type="entry name" value="ACP-like_sf"/>
</dbReference>
<dbReference type="PANTHER" id="PTHR44845">
    <property type="entry name" value="CARRIER DOMAIN-CONTAINING PROTEIN"/>
    <property type="match status" value="1"/>
</dbReference>
<dbReference type="Pfam" id="PF13193">
    <property type="entry name" value="AMP-binding_C"/>
    <property type="match status" value="1"/>
</dbReference>
<dbReference type="Proteomes" id="UP000275579">
    <property type="component" value="Chromosome"/>
</dbReference>
<dbReference type="AlphaFoldDB" id="A0A3Q9KE76"/>
<evidence type="ECO:0000259" key="5">
    <source>
        <dbReference type="Pfam" id="PF13193"/>
    </source>
</evidence>
<keyword evidence="2" id="KW-0597">Phosphoprotein</keyword>